<dbReference type="InterPro" id="IPR003718">
    <property type="entry name" value="OsmC/Ohr_fam"/>
</dbReference>
<dbReference type="PANTHER" id="PTHR42830">
    <property type="entry name" value="OSMOTICALLY INDUCIBLE FAMILY PROTEIN"/>
    <property type="match status" value="1"/>
</dbReference>
<reference evidence="1 2" key="1">
    <citation type="submission" date="2023-04" db="EMBL/GenBank/DDBJ databases">
        <title>Marinobulbifer ophiurae gen. nov., sp. Nov., isolate from tissue of brittle star Ophioplocus japonicus.</title>
        <authorList>
            <person name="Kawano K."/>
            <person name="Sawayama S."/>
            <person name="Nakagawa S."/>
        </authorList>
    </citation>
    <scope>NUCLEOTIDE SEQUENCE [LARGE SCALE GENOMIC DNA]</scope>
    <source>
        <strain evidence="1 2">NKW57</strain>
    </source>
</reference>
<keyword evidence="2" id="KW-1185">Reference proteome</keyword>
<accession>A0ABQ6LZP2</accession>
<dbReference type="Proteomes" id="UP001224392">
    <property type="component" value="Unassembled WGS sequence"/>
</dbReference>
<proteinExistence type="predicted"/>
<sequence>MQAFPHHYKVNASARQEGAITVSADGLPDIESGPPASFGGSGDVWSPEDFFVAAAADCLILTFRALARMKKFEWVAFDCQGDGVLDKTDEGLKFTELHLRAKLTVPAGTDPAQAEELVLKAKKGCLVTKSMATEIFLTCEIETAG</sequence>
<dbReference type="Gene3D" id="3.30.300.20">
    <property type="match status" value="1"/>
</dbReference>
<dbReference type="Pfam" id="PF02566">
    <property type="entry name" value="OsmC"/>
    <property type="match status" value="1"/>
</dbReference>
<dbReference type="InterPro" id="IPR052707">
    <property type="entry name" value="OsmC_Ohr_Peroxiredoxin"/>
</dbReference>
<dbReference type="InterPro" id="IPR015946">
    <property type="entry name" value="KH_dom-like_a/b"/>
</dbReference>
<evidence type="ECO:0000313" key="1">
    <source>
        <dbReference type="EMBL" id="GMG87546.1"/>
    </source>
</evidence>
<dbReference type="RefSeq" id="WP_285764166.1">
    <property type="nucleotide sequence ID" value="NZ_BSYJ01000003.1"/>
</dbReference>
<dbReference type="EMBL" id="BSYJ01000003">
    <property type="protein sequence ID" value="GMG87546.1"/>
    <property type="molecule type" value="Genomic_DNA"/>
</dbReference>
<dbReference type="PANTHER" id="PTHR42830:SF2">
    <property type="entry name" value="OSMC_OHR FAMILY PROTEIN"/>
    <property type="match status" value="1"/>
</dbReference>
<gene>
    <name evidence="1" type="ORF">MNKW57_18670</name>
</gene>
<evidence type="ECO:0000313" key="2">
    <source>
        <dbReference type="Proteomes" id="UP001224392"/>
    </source>
</evidence>
<name>A0ABQ6LZP2_9GAMM</name>
<comment type="caution">
    <text evidence="1">The sequence shown here is derived from an EMBL/GenBank/DDBJ whole genome shotgun (WGS) entry which is preliminary data.</text>
</comment>
<dbReference type="SUPFAM" id="SSF82784">
    <property type="entry name" value="OsmC-like"/>
    <property type="match status" value="1"/>
</dbReference>
<protein>
    <submittedName>
        <fullName evidence="1">Organic hydroperoxide resistance protein</fullName>
    </submittedName>
</protein>
<organism evidence="1 2">
    <name type="scientific">Biformimicrobium ophioploci</name>
    <dbReference type="NCBI Taxonomy" id="3036711"/>
    <lineage>
        <taxon>Bacteria</taxon>
        <taxon>Pseudomonadati</taxon>
        <taxon>Pseudomonadota</taxon>
        <taxon>Gammaproteobacteria</taxon>
        <taxon>Cellvibrionales</taxon>
        <taxon>Microbulbiferaceae</taxon>
        <taxon>Biformimicrobium</taxon>
    </lineage>
</organism>
<dbReference type="InterPro" id="IPR036102">
    <property type="entry name" value="OsmC/Ohrsf"/>
</dbReference>